<dbReference type="GO" id="GO:0016747">
    <property type="term" value="F:acyltransferase activity, transferring groups other than amino-acyl groups"/>
    <property type="evidence" value="ECO:0007669"/>
    <property type="project" value="InterPro"/>
</dbReference>
<dbReference type="EMBL" id="WIOL01000003">
    <property type="protein sequence ID" value="MQT17444.1"/>
    <property type="molecule type" value="Genomic_DNA"/>
</dbReference>
<proteinExistence type="predicted"/>
<dbReference type="SUPFAM" id="SSF55729">
    <property type="entry name" value="Acyl-CoA N-acyltransferases (Nat)"/>
    <property type="match status" value="1"/>
</dbReference>
<dbReference type="Gene3D" id="3.40.630.30">
    <property type="match status" value="1"/>
</dbReference>
<accession>A0A7C9KN48</accession>
<sequence>MTGPVTGLAITVASPAERPALENLVQLYIHDFSELHAGTSYGDVADDGRYVVDFPLYRWWQAGDHVPMLFRVDGRLAGFALLNAAPHGATPVDRNIAEFFVMRKYRRSGVGTAAAQTLFSRHPGRWEAAVMRRNRGARAFWQRAITSHPALTHVETAERSHFSWDGTIFRFDIAPA</sequence>
<feature type="domain" description="N-acetyltransferase" evidence="1">
    <location>
        <begin position="11"/>
        <end position="174"/>
    </location>
</feature>
<protein>
    <submittedName>
        <fullName evidence="2">GNAT family N-acetyltransferase</fullName>
    </submittedName>
</protein>
<evidence type="ECO:0000313" key="2">
    <source>
        <dbReference type="EMBL" id="MQT17444.1"/>
    </source>
</evidence>
<comment type="caution">
    <text evidence="2">The sequence shown here is derived from an EMBL/GenBank/DDBJ whole genome shotgun (WGS) entry which is preliminary data.</text>
</comment>
<keyword evidence="2" id="KW-0808">Transferase</keyword>
<gene>
    <name evidence="2" type="ORF">F3168_09235</name>
</gene>
<dbReference type="InterPro" id="IPR000182">
    <property type="entry name" value="GNAT_dom"/>
</dbReference>
<dbReference type="CDD" id="cd04301">
    <property type="entry name" value="NAT_SF"/>
    <property type="match status" value="1"/>
</dbReference>
<organism evidence="2 3">
    <name type="scientific">Sandarakinorhabdus fusca</name>
    <dbReference type="NCBI Taxonomy" id="1439888"/>
    <lineage>
        <taxon>Bacteria</taxon>
        <taxon>Pseudomonadati</taxon>
        <taxon>Pseudomonadota</taxon>
        <taxon>Alphaproteobacteria</taxon>
        <taxon>Sphingomonadales</taxon>
        <taxon>Sphingosinicellaceae</taxon>
        <taxon>Sandarakinorhabdus</taxon>
    </lineage>
</organism>
<name>A0A7C9KN48_9SPHN</name>
<dbReference type="Pfam" id="PF00583">
    <property type="entry name" value="Acetyltransf_1"/>
    <property type="match status" value="1"/>
</dbReference>
<evidence type="ECO:0000259" key="1">
    <source>
        <dbReference type="PROSITE" id="PS51186"/>
    </source>
</evidence>
<reference evidence="2 3" key="1">
    <citation type="submission" date="2019-09" db="EMBL/GenBank/DDBJ databases">
        <title>Polymorphobacter sp. isolated from a lake in China.</title>
        <authorList>
            <person name="Liu Z."/>
        </authorList>
    </citation>
    <scope>NUCLEOTIDE SEQUENCE [LARGE SCALE GENOMIC DNA]</scope>
    <source>
        <strain evidence="2 3">D40P</strain>
    </source>
</reference>
<dbReference type="OrthoDB" id="8479334at2"/>
<evidence type="ECO:0000313" key="3">
    <source>
        <dbReference type="Proteomes" id="UP000481327"/>
    </source>
</evidence>
<dbReference type="InterPro" id="IPR016181">
    <property type="entry name" value="Acyl_CoA_acyltransferase"/>
</dbReference>
<dbReference type="RefSeq" id="WP_152577908.1">
    <property type="nucleotide sequence ID" value="NZ_JAATJI010000002.1"/>
</dbReference>
<dbReference type="AlphaFoldDB" id="A0A7C9KN48"/>
<dbReference type="PROSITE" id="PS51186">
    <property type="entry name" value="GNAT"/>
    <property type="match status" value="1"/>
</dbReference>
<dbReference type="Proteomes" id="UP000481327">
    <property type="component" value="Unassembled WGS sequence"/>
</dbReference>
<keyword evidence="3" id="KW-1185">Reference proteome</keyword>